<dbReference type="EMBL" id="HBIN01000231">
    <property type="protein sequence ID" value="CAE0429729.1"/>
    <property type="molecule type" value="Transcribed_RNA"/>
</dbReference>
<dbReference type="SMART" id="SM01194">
    <property type="entry name" value="eRF1_1"/>
    <property type="match status" value="1"/>
</dbReference>
<comment type="subunit">
    <text evidence="3">Heterodimer of two subunits, one of which binds GTP.</text>
</comment>
<comment type="subcellular location">
    <subcellularLocation>
        <location evidence="1">Cytoplasm</location>
    </subcellularLocation>
</comment>
<evidence type="ECO:0000256" key="3">
    <source>
        <dbReference type="ARBA" id="ARBA00011520"/>
    </source>
</evidence>
<keyword evidence="6" id="KW-0648">Protein biosynthesis</keyword>
<protein>
    <recommendedName>
        <fullName evidence="4">Eukaryotic peptide chain release factor subunit 1</fullName>
    </recommendedName>
</protein>
<dbReference type="SUPFAM" id="SSF55315">
    <property type="entry name" value="L30e-like"/>
    <property type="match status" value="1"/>
</dbReference>
<dbReference type="Pfam" id="PF03463">
    <property type="entry name" value="eRF1_1"/>
    <property type="match status" value="1"/>
</dbReference>
<proteinExistence type="inferred from homology"/>
<keyword evidence="5" id="KW-0963">Cytoplasm</keyword>
<dbReference type="SUPFAM" id="SSF55481">
    <property type="entry name" value="N-terminal domain of eukaryotic peptide chain release factor subunit 1, ERF1"/>
    <property type="match status" value="1"/>
</dbReference>
<dbReference type="FunFam" id="3.30.960.10:FF:000001">
    <property type="entry name" value="Eukaryotic peptide chain release factor subunit 1"/>
    <property type="match status" value="1"/>
</dbReference>
<dbReference type="InterPro" id="IPR042226">
    <property type="entry name" value="eFR1_2_sf"/>
</dbReference>
<dbReference type="GO" id="GO:0005829">
    <property type="term" value="C:cytosol"/>
    <property type="evidence" value="ECO:0007669"/>
    <property type="project" value="UniProtKB-ARBA"/>
</dbReference>
<accession>A0A7S3LHB7</accession>
<dbReference type="SUPFAM" id="SSF53137">
    <property type="entry name" value="Translational machinery components"/>
    <property type="match status" value="1"/>
</dbReference>
<dbReference type="InterPro" id="IPR024049">
    <property type="entry name" value="eRF1_1_sf"/>
</dbReference>
<evidence type="ECO:0000256" key="2">
    <source>
        <dbReference type="ARBA" id="ARBA00005326"/>
    </source>
</evidence>
<dbReference type="GO" id="GO:0003747">
    <property type="term" value="F:translation release factor activity"/>
    <property type="evidence" value="ECO:0007669"/>
    <property type="project" value="InterPro"/>
</dbReference>
<evidence type="ECO:0000256" key="6">
    <source>
        <dbReference type="ARBA" id="ARBA00022917"/>
    </source>
</evidence>
<dbReference type="InterPro" id="IPR004403">
    <property type="entry name" value="Peptide_chain-rel_eRF1/aRF1"/>
</dbReference>
<organism evidence="8">
    <name type="scientific">Aplanochytrium stocchinoi</name>
    <dbReference type="NCBI Taxonomy" id="215587"/>
    <lineage>
        <taxon>Eukaryota</taxon>
        <taxon>Sar</taxon>
        <taxon>Stramenopiles</taxon>
        <taxon>Bigyra</taxon>
        <taxon>Labyrinthulomycetes</taxon>
        <taxon>Thraustochytrida</taxon>
        <taxon>Thraustochytriidae</taxon>
        <taxon>Aplanochytrium</taxon>
    </lineage>
</organism>
<dbReference type="Gene3D" id="3.30.1330.30">
    <property type="match status" value="1"/>
</dbReference>
<evidence type="ECO:0000256" key="4">
    <source>
        <dbReference type="ARBA" id="ARBA00013382"/>
    </source>
</evidence>
<evidence type="ECO:0000256" key="5">
    <source>
        <dbReference type="ARBA" id="ARBA00022490"/>
    </source>
</evidence>
<evidence type="ECO:0000313" key="8">
    <source>
        <dbReference type="EMBL" id="CAE0429729.1"/>
    </source>
</evidence>
<dbReference type="NCBIfam" id="TIGR03676">
    <property type="entry name" value="aRF1_eRF1"/>
    <property type="match status" value="1"/>
</dbReference>
<evidence type="ECO:0000259" key="7">
    <source>
        <dbReference type="SMART" id="SM01194"/>
    </source>
</evidence>
<dbReference type="InterPro" id="IPR005141">
    <property type="entry name" value="eRF1_2"/>
</dbReference>
<gene>
    <name evidence="8" type="ORF">ASTO00021_LOCUS86</name>
</gene>
<dbReference type="InterPro" id="IPR005140">
    <property type="entry name" value="eRF1_Pelota-like_N"/>
</dbReference>
<dbReference type="Pfam" id="PF03464">
    <property type="entry name" value="eRF1_2"/>
    <property type="match status" value="1"/>
</dbReference>
<dbReference type="Gene3D" id="3.30.420.60">
    <property type="entry name" value="eRF1 domain 2"/>
    <property type="match status" value="1"/>
</dbReference>
<dbReference type="FunFam" id="3.30.1330.30:FF:000009">
    <property type="entry name" value="Eukaryotic peptide chain release factor subunit 1"/>
    <property type="match status" value="1"/>
</dbReference>
<dbReference type="Pfam" id="PF03465">
    <property type="entry name" value="eRF1_3"/>
    <property type="match status" value="1"/>
</dbReference>
<sequence length="448" mass="50779">MAEANDQQDKNIQLWKVKKLIKSLEMARGNGTSMISLIIPPKDQISRVNKMLGDELGTATNIKSRVNRLSVLSAITSTQQRLKLYNKVPPNGLVLYCGTILTDENKEKKVNIDFEPFKPINTSLYLCDNKFHTEALQELLQDDEKFGFIVMDGNGCLYGTLCGNTRTVLHKFSVDLPKKHGRGGQSALRFARLRLEKRHNFVRKCSEVAVQMFITNDMPNVRGLVLAGSADFKSQLEKSDLFDPRLRAVVVKMVDVSYGGENGFNQAIELSAESLADVKFVQEKKLIATFFDQISQDTGKYCFGVSDTFKALELGAVETLIMWENLTMLRYELKNNQTGETDVLYLNPDQEKDRSLFVDKDTGIELEVVDKQQLIEWMATNYKKFGTTLEFVSDRSQEGSQFCKGFGGIGGVLRWQVDFTAMEDYENQDDLFYGDDDEFDAEDAELFF</sequence>
<dbReference type="Gene3D" id="3.30.960.10">
    <property type="entry name" value="eRF1 domain 1"/>
    <property type="match status" value="1"/>
</dbReference>
<evidence type="ECO:0000256" key="1">
    <source>
        <dbReference type="ARBA" id="ARBA00004496"/>
    </source>
</evidence>
<dbReference type="InterPro" id="IPR029064">
    <property type="entry name" value="Ribosomal_eL30-like_sf"/>
</dbReference>
<reference evidence="8" key="1">
    <citation type="submission" date="2021-01" db="EMBL/GenBank/DDBJ databases">
        <authorList>
            <person name="Corre E."/>
            <person name="Pelletier E."/>
            <person name="Niang G."/>
            <person name="Scheremetjew M."/>
            <person name="Finn R."/>
            <person name="Kale V."/>
            <person name="Holt S."/>
            <person name="Cochrane G."/>
            <person name="Meng A."/>
            <person name="Brown T."/>
            <person name="Cohen L."/>
        </authorList>
    </citation>
    <scope>NUCLEOTIDE SEQUENCE</scope>
    <source>
        <strain evidence="8">GSBS06</strain>
    </source>
</reference>
<feature type="domain" description="eRF1/Pelota-like N-terminal" evidence="7">
    <location>
        <begin position="6"/>
        <end position="141"/>
    </location>
</feature>
<name>A0A7S3LHB7_9STRA</name>
<dbReference type="PANTHER" id="PTHR10113">
    <property type="entry name" value="PEPTIDE CHAIN RELEASE FACTOR SUBUNIT 1"/>
    <property type="match status" value="1"/>
</dbReference>
<dbReference type="InterPro" id="IPR005142">
    <property type="entry name" value="eRF1_3"/>
</dbReference>
<dbReference type="FunFam" id="3.30.420.60:FF:000001">
    <property type="entry name" value="Eukaryotic peptide chain release factor subunit 1"/>
    <property type="match status" value="1"/>
</dbReference>
<dbReference type="AlphaFoldDB" id="A0A7S3LHB7"/>
<comment type="similarity">
    <text evidence="2">Belongs to the eukaryotic release factor 1 family.</text>
</comment>